<dbReference type="AlphaFoldDB" id="A0A0W8IBU3"/>
<dbReference type="OrthoDB" id="9153660at2"/>
<reference evidence="3 4" key="1">
    <citation type="submission" date="2015-12" db="EMBL/GenBank/DDBJ databases">
        <title>Serinicoccus chungangenesis strain CD08_5 genome sequencing and assembly.</title>
        <authorList>
            <person name="Chander A.M."/>
            <person name="Kaur G."/>
            <person name="Nair G.R."/>
            <person name="Dhawan D.K."/>
            <person name="Kochhar R.K."/>
            <person name="Mayilraj S."/>
            <person name="Bhadada S.K."/>
        </authorList>
    </citation>
    <scope>NUCLEOTIDE SEQUENCE [LARGE SCALE GENOMIC DNA]</scope>
    <source>
        <strain evidence="3 4">CD08_5</strain>
    </source>
</reference>
<sequence length="524" mass="53959">MSSVAVPRSQVADERTSAQAWSALPRSGGRAIADVVPAARSRHDIADVTLHDTAGGRSMAGRLRARAFTVGRHIYLGQGAPSASSLAGQHLLRHELGHASLRPRGSGPGHRVPALASAAEERAAERRAHEATPGPGAALAVGEVGGPTGDVVGRDMLSAQRDADQVERLLAGTPNSSTPGQDALDYLGTLTLDDLVDTAVVLDSRGGLEAVAGHLTVGATGDVAGVLLTTIHLSTRGRPSPAWGIAAARAVASLSATTRTSLLTKVLTAMGRGDEVPDLLEGMTALQDSESFRASEGEDVVSPGTPDQTVAGISPGPWAPPGGQPIPFYIGTSAHTAITAFYAASHATDLAFYNYIPISSIVAAATRAGFTLGTASASTTDLALKPDIANLTKAHLYEIKPLAAQALGATEAAVYVAALARAGLTIGLGSTSEPGTAGTVAAPGGWFEFSAPQAGVITYRYRQPRRRRIRVPVPSPRTSPVVSRSFMEEMEAITGLTGAALVTYIIISEGSRFVFPPRNLVPVP</sequence>
<dbReference type="Pfam" id="PF13699">
    <property type="entry name" value="eCIS_core"/>
    <property type="match status" value="1"/>
</dbReference>
<dbReference type="EMBL" id="LQBL01000005">
    <property type="protein sequence ID" value="KUG57425.1"/>
    <property type="molecule type" value="Genomic_DNA"/>
</dbReference>
<proteinExistence type="predicted"/>
<organism evidence="3 4">
    <name type="scientific">Serinicoccus chungangensis</name>
    <dbReference type="NCBI Taxonomy" id="767452"/>
    <lineage>
        <taxon>Bacteria</taxon>
        <taxon>Bacillati</taxon>
        <taxon>Actinomycetota</taxon>
        <taxon>Actinomycetes</taxon>
        <taxon>Micrococcales</taxon>
        <taxon>Ornithinimicrobiaceae</taxon>
        <taxon>Serinicoccus</taxon>
    </lineage>
</organism>
<accession>A0A0W8IBU3</accession>
<dbReference type="InterPro" id="IPR025295">
    <property type="entry name" value="eCIS_core_dom"/>
</dbReference>
<name>A0A0W8IBU3_9MICO</name>
<dbReference type="Proteomes" id="UP000054837">
    <property type="component" value="Unassembled WGS sequence"/>
</dbReference>
<dbReference type="RefSeq" id="WP_058890260.1">
    <property type="nucleotide sequence ID" value="NZ_LQBL01000005.1"/>
</dbReference>
<dbReference type="STRING" id="767452.AVL62_13455"/>
<gene>
    <name evidence="3" type="ORF">AVL62_13455</name>
</gene>
<evidence type="ECO:0000313" key="3">
    <source>
        <dbReference type="EMBL" id="KUG57425.1"/>
    </source>
</evidence>
<evidence type="ECO:0000256" key="1">
    <source>
        <dbReference type="SAM" id="MobiDB-lite"/>
    </source>
</evidence>
<comment type="caution">
    <text evidence="3">The sequence shown here is derived from an EMBL/GenBank/DDBJ whole genome shotgun (WGS) entry which is preliminary data.</text>
</comment>
<feature type="domain" description="eCIS core" evidence="2">
    <location>
        <begin position="40"/>
        <end position="99"/>
    </location>
</feature>
<evidence type="ECO:0000313" key="4">
    <source>
        <dbReference type="Proteomes" id="UP000054837"/>
    </source>
</evidence>
<feature type="compositionally biased region" description="Basic and acidic residues" evidence="1">
    <location>
        <begin position="119"/>
        <end position="130"/>
    </location>
</feature>
<evidence type="ECO:0000259" key="2">
    <source>
        <dbReference type="Pfam" id="PF13699"/>
    </source>
</evidence>
<feature type="region of interest" description="Disordered" evidence="1">
    <location>
        <begin position="100"/>
        <end position="142"/>
    </location>
</feature>
<protein>
    <recommendedName>
        <fullName evidence="2">eCIS core domain-containing protein</fullName>
    </recommendedName>
</protein>
<keyword evidence="4" id="KW-1185">Reference proteome</keyword>